<gene>
    <name evidence="5" type="ORF">K505DRAFT_336484</name>
</gene>
<dbReference type="EMBL" id="MU001875">
    <property type="protein sequence ID" value="KAF2794916.1"/>
    <property type="molecule type" value="Genomic_DNA"/>
</dbReference>
<sequence>MEPDERDVSSSDLQDQAYDALSEFFSVHEDEVVEIEILPPAIQPTDGLLMMDGLNVGVPKKILVLAYVKARQLFFASIQVDGTSLQALDASRVMLLFDPEHITVANFRKRRILNIKAEAPGQFIQVVIRELVFINSILTSPLHRQSKSPTLWHHRAWLLGMLIPIKLIDASGEQLLAFARAELDAVLKSGEWHPKNYYAWQYARRLLTRVESLYANDSDHAWKASYHEFLATCASLIRAWCCLNPSDISGWTFLSFLLPRLNSLTSRRRIVQQVLDYAINLQAKQESLWVFLRTVLADSILGHERDALIQLLHNFQKERAGAVRDVSPENCVMQADTWIKSYSKELAESRSSQTLPNPSRS</sequence>
<keyword evidence="6" id="KW-1185">Reference proteome</keyword>
<dbReference type="GO" id="GO:0005737">
    <property type="term" value="C:cytoplasm"/>
    <property type="evidence" value="ECO:0007669"/>
    <property type="project" value="TreeGrafter"/>
</dbReference>
<organism evidence="5 6">
    <name type="scientific">Melanomma pulvis-pyrius CBS 109.77</name>
    <dbReference type="NCBI Taxonomy" id="1314802"/>
    <lineage>
        <taxon>Eukaryota</taxon>
        <taxon>Fungi</taxon>
        <taxon>Dikarya</taxon>
        <taxon>Ascomycota</taxon>
        <taxon>Pezizomycotina</taxon>
        <taxon>Dothideomycetes</taxon>
        <taxon>Pleosporomycetidae</taxon>
        <taxon>Pleosporales</taxon>
        <taxon>Melanommataceae</taxon>
        <taxon>Melanomma</taxon>
    </lineage>
</organism>
<evidence type="ECO:0000313" key="5">
    <source>
        <dbReference type="EMBL" id="KAF2794916.1"/>
    </source>
</evidence>
<dbReference type="Gene3D" id="1.25.40.120">
    <property type="entry name" value="Protein prenylyltransferase"/>
    <property type="match status" value="1"/>
</dbReference>
<accession>A0A6A6XEQ0</accession>
<proteinExistence type="inferred from homology"/>
<dbReference type="Proteomes" id="UP000799757">
    <property type="component" value="Unassembled WGS sequence"/>
</dbReference>
<keyword evidence="2" id="KW-0637">Prenyltransferase</keyword>
<keyword evidence="3 5" id="KW-0808">Transferase</keyword>
<name>A0A6A6XEQ0_9PLEO</name>
<dbReference type="AlphaFoldDB" id="A0A6A6XEQ0"/>
<dbReference type="PANTHER" id="PTHR11129">
    <property type="entry name" value="PROTEIN FARNESYLTRANSFERASE ALPHA SUBUNIT/RAB GERANYLGERANYL TRANSFERASE ALPHA SUBUNIT"/>
    <property type="match status" value="1"/>
</dbReference>
<comment type="similarity">
    <text evidence="1">Belongs to the protein prenyltransferase subunit alpha family.</text>
</comment>
<evidence type="ECO:0000256" key="1">
    <source>
        <dbReference type="ARBA" id="ARBA00006734"/>
    </source>
</evidence>
<evidence type="ECO:0000256" key="3">
    <source>
        <dbReference type="ARBA" id="ARBA00022679"/>
    </source>
</evidence>
<evidence type="ECO:0000313" key="6">
    <source>
        <dbReference type="Proteomes" id="UP000799757"/>
    </source>
</evidence>
<dbReference type="PANTHER" id="PTHR11129:SF3">
    <property type="entry name" value="PROTEIN PRENYLTRANSFERASE ALPHA SUBUNIT REPEAT-CONTAINING PROTEIN 1"/>
    <property type="match status" value="1"/>
</dbReference>
<keyword evidence="4" id="KW-0677">Repeat</keyword>
<dbReference type="InterPro" id="IPR002088">
    <property type="entry name" value="Prenyl_trans_a"/>
</dbReference>
<protein>
    <submittedName>
        <fullName evidence="5">Protein prenylyltransferase</fullName>
    </submittedName>
</protein>
<dbReference type="SUPFAM" id="SSF48439">
    <property type="entry name" value="Protein prenylyltransferase"/>
    <property type="match status" value="1"/>
</dbReference>
<evidence type="ECO:0000256" key="2">
    <source>
        <dbReference type="ARBA" id="ARBA00022602"/>
    </source>
</evidence>
<dbReference type="GO" id="GO:0008318">
    <property type="term" value="F:protein prenyltransferase activity"/>
    <property type="evidence" value="ECO:0007669"/>
    <property type="project" value="InterPro"/>
</dbReference>
<dbReference type="OrthoDB" id="5358702at2759"/>
<reference evidence="5" key="1">
    <citation type="journal article" date="2020" name="Stud. Mycol.">
        <title>101 Dothideomycetes genomes: a test case for predicting lifestyles and emergence of pathogens.</title>
        <authorList>
            <person name="Haridas S."/>
            <person name="Albert R."/>
            <person name="Binder M."/>
            <person name="Bloem J."/>
            <person name="Labutti K."/>
            <person name="Salamov A."/>
            <person name="Andreopoulos B."/>
            <person name="Baker S."/>
            <person name="Barry K."/>
            <person name="Bills G."/>
            <person name="Bluhm B."/>
            <person name="Cannon C."/>
            <person name="Castanera R."/>
            <person name="Culley D."/>
            <person name="Daum C."/>
            <person name="Ezra D."/>
            <person name="Gonzalez J."/>
            <person name="Henrissat B."/>
            <person name="Kuo A."/>
            <person name="Liang C."/>
            <person name="Lipzen A."/>
            <person name="Lutzoni F."/>
            <person name="Magnuson J."/>
            <person name="Mondo S."/>
            <person name="Nolan M."/>
            <person name="Ohm R."/>
            <person name="Pangilinan J."/>
            <person name="Park H.-J."/>
            <person name="Ramirez L."/>
            <person name="Alfaro M."/>
            <person name="Sun H."/>
            <person name="Tritt A."/>
            <person name="Yoshinaga Y."/>
            <person name="Zwiers L.-H."/>
            <person name="Turgeon B."/>
            <person name="Goodwin S."/>
            <person name="Spatafora J."/>
            <person name="Crous P."/>
            <person name="Grigoriev I."/>
        </authorList>
    </citation>
    <scope>NUCLEOTIDE SEQUENCE</scope>
    <source>
        <strain evidence="5">CBS 109.77</strain>
    </source>
</reference>
<dbReference type="Pfam" id="PF01239">
    <property type="entry name" value="PPTA"/>
    <property type="match status" value="2"/>
</dbReference>
<evidence type="ECO:0000256" key="4">
    <source>
        <dbReference type="ARBA" id="ARBA00022737"/>
    </source>
</evidence>